<feature type="domain" description="DNA helicase Pif1-like DEAD-box helicase" evidence="2">
    <location>
        <begin position="33"/>
        <end position="157"/>
    </location>
</feature>
<dbReference type="OrthoDB" id="416437at2759"/>
<dbReference type="PANTHER" id="PTHR47642">
    <property type="entry name" value="ATP-DEPENDENT DNA HELICASE"/>
    <property type="match status" value="1"/>
</dbReference>
<keyword evidence="1" id="KW-0234">DNA repair</keyword>
<dbReference type="Pfam" id="PF05970">
    <property type="entry name" value="PIF1"/>
    <property type="match status" value="1"/>
</dbReference>
<dbReference type="Proteomes" id="UP000887116">
    <property type="component" value="Unassembled WGS sequence"/>
</dbReference>
<proteinExistence type="inferred from homology"/>
<comment type="catalytic activity">
    <reaction evidence="1">
        <text>ATP + H2O = ADP + phosphate + H(+)</text>
        <dbReference type="Rhea" id="RHEA:13065"/>
        <dbReference type="ChEBI" id="CHEBI:15377"/>
        <dbReference type="ChEBI" id="CHEBI:15378"/>
        <dbReference type="ChEBI" id="CHEBI:30616"/>
        <dbReference type="ChEBI" id="CHEBI:43474"/>
        <dbReference type="ChEBI" id="CHEBI:456216"/>
        <dbReference type="EC" id="5.6.2.3"/>
    </reaction>
</comment>
<reference evidence="3" key="1">
    <citation type="submission" date="2020-07" db="EMBL/GenBank/DDBJ databases">
        <title>Multicomponent nature underlies the extraordinary mechanical properties of spider dragline silk.</title>
        <authorList>
            <person name="Kono N."/>
            <person name="Nakamura H."/>
            <person name="Mori M."/>
            <person name="Yoshida Y."/>
            <person name="Ohtoshi R."/>
            <person name="Malay A.D."/>
            <person name="Moran D.A.P."/>
            <person name="Tomita M."/>
            <person name="Numata K."/>
            <person name="Arakawa K."/>
        </authorList>
    </citation>
    <scope>NUCLEOTIDE SEQUENCE</scope>
</reference>
<keyword evidence="1" id="KW-0378">Hydrolase</keyword>
<protein>
    <recommendedName>
        <fullName evidence="1">ATP-dependent DNA helicase</fullName>
        <ecNumber evidence="1">5.6.2.3</ecNumber>
    </recommendedName>
</protein>
<dbReference type="EMBL" id="BMAO01022270">
    <property type="protein sequence ID" value="GFQ80758.1"/>
    <property type="molecule type" value="Genomic_DNA"/>
</dbReference>
<dbReference type="AlphaFoldDB" id="A0A8X6GEH1"/>
<keyword evidence="1" id="KW-0547">Nucleotide-binding</keyword>
<comment type="cofactor">
    <cofactor evidence="1">
        <name>Mg(2+)</name>
        <dbReference type="ChEBI" id="CHEBI:18420"/>
    </cofactor>
</comment>
<keyword evidence="1" id="KW-0233">DNA recombination</keyword>
<keyword evidence="1" id="KW-0067">ATP-binding</keyword>
<keyword evidence="1" id="KW-0227">DNA damage</keyword>
<dbReference type="EC" id="5.6.2.3" evidence="1"/>
<accession>A0A8X6GEH1</accession>
<evidence type="ECO:0000259" key="2">
    <source>
        <dbReference type="Pfam" id="PF05970"/>
    </source>
</evidence>
<dbReference type="InterPro" id="IPR051055">
    <property type="entry name" value="PIF1_helicase"/>
</dbReference>
<dbReference type="SUPFAM" id="SSF52540">
    <property type="entry name" value="P-loop containing nucleoside triphosphate hydrolases"/>
    <property type="match status" value="1"/>
</dbReference>
<evidence type="ECO:0000313" key="4">
    <source>
        <dbReference type="Proteomes" id="UP000887116"/>
    </source>
</evidence>
<name>A0A8X6GEH1_TRICU</name>
<comment type="similarity">
    <text evidence="1">Belongs to the helicase family.</text>
</comment>
<organism evidence="3 4">
    <name type="scientific">Trichonephila clavata</name>
    <name type="common">Joro spider</name>
    <name type="synonym">Nephila clavata</name>
    <dbReference type="NCBI Taxonomy" id="2740835"/>
    <lineage>
        <taxon>Eukaryota</taxon>
        <taxon>Metazoa</taxon>
        <taxon>Ecdysozoa</taxon>
        <taxon>Arthropoda</taxon>
        <taxon>Chelicerata</taxon>
        <taxon>Arachnida</taxon>
        <taxon>Araneae</taxon>
        <taxon>Araneomorphae</taxon>
        <taxon>Entelegynae</taxon>
        <taxon>Araneoidea</taxon>
        <taxon>Nephilidae</taxon>
        <taxon>Trichonephila</taxon>
    </lineage>
</organism>
<gene>
    <name evidence="3" type="primary">HaOG205669</name>
    <name evidence="3" type="ORF">TNCT_482301</name>
</gene>
<sequence length="165" mass="19031">MPEQHMTDDEFLYARRAMNVGQMEAFLFITRSISEQLNNQSDERLRLFITGNAGTGKTFLFNLLKNQVNRCYGKQVVKVCALTGVAERLVGGSPLHSTLKLPVQKDGRIVQMPILTGNYLRLMRQQGQHTEFLFIDEIYMVPYEMLCMMDSRLKQLKTMNYSLVI</sequence>
<keyword evidence="4" id="KW-1185">Reference proteome</keyword>
<dbReference type="GO" id="GO:0043139">
    <property type="term" value="F:5'-3' DNA helicase activity"/>
    <property type="evidence" value="ECO:0007669"/>
    <property type="project" value="UniProtKB-EC"/>
</dbReference>
<dbReference type="Gene3D" id="3.40.50.300">
    <property type="entry name" value="P-loop containing nucleotide triphosphate hydrolases"/>
    <property type="match status" value="1"/>
</dbReference>
<dbReference type="GO" id="GO:0000723">
    <property type="term" value="P:telomere maintenance"/>
    <property type="evidence" value="ECO:0007669"/>
    <property type="project" value="InterPro"/>
</dbReference>
<dbReference type="GO" id="GO:0005524">
    <property type="term" value="F:ATP binding"/>
    <property type="evidence" value="ECO:0007669"/>
    <property type="project" value="UniProtKB-KW"/>
</dbReference>
<dbReference type="InterPro" id="IPR010285">
    <property type="entry name" value="DNA_helicase_pif1-like_DEAD"/>
</dbReference>
<dbReference type="GO" id="GO:0006281">
    <property type="term" value="P:DNA repair"/>
    <property type="evidence" value="ECO:0007669"/>
    <property type="project" value="UniProtKB-KW"/>
</dbReference>
<dbReference type="GO" id="GO:0016787">
    <property type="term" value="F:hydrolase activity"/>
    <property type="evidence" value="ECO:0007669"/>
    <property type="project" value="UniProtKB-KW"/>
</dbReference>
<dbReference type="GO" id="GO:0006310">
    <property type="term" value="P:DNA recombination"/>
    <property type="evidence" value="ECO:0007669"/>
    <property type="project" value="UniProtKB-KW"/>
</dbReference>
<evidence type="ECO:0000313" key="3">
    <source>
        <dbReference type="EMBL" id="GFQ80758.1"/>
    </source>
</evidence>
<comment type="caution">
    <text evidence="3">The sequence shown here is derived from an EMBL/GenBank/DDBJ whole genome shotgun (WGS) entry which is preliminary data.</text>
</comment>
<evidence type="ECO:0000256" key="1">
    <source>
        <dbReference type="RuleBase" id="RU363044"/>
    </source>
</evidence>
<keyword evidence="1 3" id="KW-0347">Helicase</keyword>
<dbReference type="InterPro" id="IPR027417">
    <property type="entry name" value="P-loop_NTPase"/>
</dbReference>